<gene>
    <name evidence="1" type="ORF">SNEC2469_LOCUS3863</name>
</gene>
<name>A0A812KWU0_9DINO</name>
<evidence type="ECO:0000313" key="1">
    <source>
        <dbReference type="EMBL" id="CAE7234881.1"/>
    </source>
</evidence>
<dbReference type="OrthoDB" id="427174at2759"/>
<proteinExistence type="predicted"/>
<keyword evidence="2" id="KW-1185">Reference proteome</keyword>
<accession>A0A812KWU0</accession>
<protein>
    <submittedName>
        <fullName evidence="1">Uncharacterized protein</fullName>
    </submittedName>
</protein>
<comment type="caution">
    <text evidence="1">The sequence shown here is derived from an EMBL/GenBank/DDBJ whole genome shotgun (WGS) entry which is preliminary data.</text>
</comment>
<evidence type="ECO:0000313" key="2">
    <source>
        <dbReference type="Proteomes" id="UP000601435"/>
    </source>
</evidence>
<dbReference type="AlphaFoldDB" id="A0A812KWU0"/>
<reference evidence="1" key="1">
    <citation type="submission" date="2021-02" db="EMBL/GenBank/DDBJ databases">
        <authorList>
            <person name="Dougan E. K."/>
            <person name="Rhodes N."/>
            <person name="Thang M."/>
            <person name="Chan C."/>
        </authorList>
    </citation>
    <scope>NUCLEOTIDE SEQUENCE</scope>
</reference>
<organism evidence="1 2">
    <name type="scientific">Symbiodinium necroappetens</name>
    <dbReference type="NCBI Taxonomy" id="1628268"/>
    <lineage>
        <taxon>Eukaryota</taxon>
        <taxon>Sar</taxon>
        <taxon>Alveolata</taxon>
        <taxon>Dinophyceae</taxon>
        <taxon>Suessiales</taxon>
        <taxon>Symbiodiniaceae</taxon>
        <taxon>Symbiodinium</taxon>
    </lineage>
</organism>
<dbReference type="Proteomes" id="UP000601435">
    <property type="component" value="Unassembled WGS sequence"/>
</dbReference>
<dbReference type="EMBL" id="CAJNJA010008292">
    <property type="protein sequence ID" value="CAE7234881.1"/>
    <property type="molecule type" value="Genomic_DNA"/>
</dbReference>
<sequence>MLHHSCRQRRSSIPLASEACRRFCTGPPGFKASKFRLCLGLQGFLWHQAARKWRNQGSSRHLCLACKAERRSARLFVDGDTHSIADVKEAIEMLQKKGLDVWTTVYAAPRRAENKNWGEFFNRAATSFCPVPRREDLGEANDEQMMADLRLLACSTARRARTSSLALALLTSDTDFLETVAFATGLGIDTMVLIPQRHVNTANAYRSRGFQVMPILRRELCSPKVRAILHGDGSGSVRIGSPCSFGDYEEEAEGIRPLLQDLGYCQPSLGDRDARPFLGHAAAKFWYNEGLGDIEVFPAPLAIATLHRLVQNQGAKGVRSEKWQQYRENLAFVLPCAARRGGSKATALRVYGSLRDRQVYQGGGPFMLRSSEDLVPRVLQRLGYLDQELNGSLAEAILVFVNTNYNKGTLRKMNLLPKVSDSADLAAKKLQEAFTSTASPGIWQVVPSDRFLRQLLQKRGLLDNLDANPEELLKAMQRYAEEAQLPRMESYNGYAFRIKQSLQELSSDPSRTGVVEFELHKKTWAQENHSSSSVS</sequence>